<evidence type="ECO:0000313" key="1">
    <source>
        <dbReference type="EMBL" id="TGY65006.1"/>
    </source>
</evidence>
<keyword evidence="1" id="KW-0540">Nuclease</keyword>
<dbReference type="EMBL" id="SRYG01000025">
    <property type="protein sequence ID" value="TGY65006.1"/>
    <property type="molecule type" value="Genomic_DNA"/>
</dbReference>
<name>A0AC61R4Y2_9FIRM</name>
<accession>A0AC61R4Y2</accession>
<protein>
    <submittedName>
        <fullName evidence="1">Exonuclease SbcCD subunit D</fullName>
    </submittedName>
</protein>
<proteinExistence type="predicted"/>
<sequence length="367" mass="41118">MRLLHLSDLHLGKRVHGFSIEEEQADMLGQIVRFVQEQAIDAVLIAGDVYDRAVPSEVAMVLLDRFLNTLASRSVPVYMISGNHDSAIRLQYGAALFAHAGIKIASTLQETVQTARVGDVELVMIPFLKPALVRPLFPDRTIETYADAMDAVLSTLKLEPGCKHIALVHQFIAGSKTCDSEQKSIGGLDEIPAETFKDFDYVALGHLHSFQKPAANMAYCGTLLKYSADEIRQRKRFVVLDVGETIQMETHDFHPLRDLVEIKGTYMELTDRSFYETLDLSNYYSIVLLDDHDIVNAHAKLQTIYPKILKLTYVNRPAPTGDFAPAAVEKLDPLTVIDAFYQSQNGRPVSEAQKRWIVGHWEESVCD</sequence>
<organism evidence="1 2">
    <name type="scientific">Dubosiella muris</name>
    <dbReference type="NCBI Taxonomy" id="3038133"/>
    <lineage>
        <taxon>Bacteria</taxon>
        <taxon>Bacillati</taxon>
        <taxon>Bacillota</taxon>
        <taxon>Erysipelotrichia</taxon>
        <taxon>Erysipelotrichales</taxon>
        <taxon>Erysipelotrichaceae</taxon>
        <taxon>Dubosiella</taxon>
    </lineage>
</organism>
<keyword evidence="1" id="KW-0269">Exonuclease</keyword>
<reference evidence="1" key="1">
    <citation type="submission" date="2019-04" db="EMBL/GenBank/DDBJ databases">
        <title>Microbes associate with the intestines of laboratory mice.</title>
        <authorList>
            <person name="Navarre W."/>
            <person name="Wong E."/>
            <person name="Huang K."/>
            <person name="Tropini C."/>
            <person name="Ng K."/>
            <person name="Yu B."/>
        </authorList>
    </citation>
    <scope>NUCLEOTIDE SEQUENCE</scope>
    <source>
        <strain evidence="1">NM09_H32</strain>
    </source>
</reference>
<gene>
    <name evidence="1" type="ORF">E5336_10650</name>
</gene>
<comment type="caution">
    <text evidence="1">The sequence shown here is derived from an EMBL/GenBank/DDBJ whole genome shotgun (WGS) entry which is preliminary data.</text>
</comment>
<keyword evidence="1" id="KW-0378">Hydrolase</keyword>
<dbReference type="Proteomes" id="UP000308836">
    <property type="component" value="Unassembled WGS sequence"/>
</dbReference>
<evidence type="ECO:0000313" key="2">
    <source>
        <dbReference type="Proteomes" id="UP000308836"/>
    </source>
</evidence>
<keyword evidence="2" id="KW-1185">Reference proteome</keyword>